<proteinExistence type="predicted"/>
<dbReference type="EMBL" id="CP121682">
    <property type="protein sequence ID" value="WGD39207.1"/>
    <property type="molecule type" value="Genomic_DNA"/>
</dbReference>
<evidence type="ECO:0008006" key="3">
    <source>
        <dbReference type="Google" id="ProtNLM"/>
    </source>
</evidence>
<evidence type="ECO:0000313" key="2">
    <source>
        <dbReference type="Proteomes" id="UP001216440"/>
    </source>
</evidence>
<gene>
    <name evidence="1" type="ORF">PYS65_02980</name>
</gene>
<organism evidence="1 2">
    <name type="scientific">Streptomyces cathayae</name>
    <dbReference type="NCBI Taxonomy" id="3031124"/>
    <lineage>
        <taxon>Bacteria</taxon>
        <taxon>Bacillati</taxon>
        <taxon>Actinomycetota</taxon>
        <taxon>Actinomycetes</taxon>
        <taxon>Kitasatosporales</taxon>
        <taxon>Streptomycetaceae</taxon>
        <taxon>Streptomyces</taxon>
    </lineage>
</organism>
<sequence length="66" mass="6571">MARITTDDAPVTLTARDDLAAGAEGTVKVLDASMGAEMRALDLPDGALRTELAAGAGNLTVSGPMG</sequence>
<dbReference type="RefSeq" id="WP_279332178.1">
    <property type="nucleotide sequence ID" value="NZ_CP121682.1"/>
</dbReference>
<accession>A0ABY8JU94</accession>
<keyword evidence="2" id="KW-1185">Reference proteome</keyword>
<protein>
    <recommendedName>
        <fullName evidence="3">Adhesin domain-containing protein</fullName>
    </recommendedName>
</protein>
<reference evidence="1 2" key="1">
    <citation type="submission" date="2023-03" db="EMBL/GenBank/DDBJ databases">
        <authorList>
            <person name="Mo P."/>
        </authorList>
    </citation>
    <scope>NUCLEOTIDE SEQUENCE [LARGE SCALE GENOMIC DNA]</scope>
    <source>
        <strain evidence="1 2">HUAS 5</strain>
    </source>
</reference>
<evidence type="ECO:0000313" key="1">
    <source>
        <dbReference type="EMBL" id="WGD39207.1"/>
    </source>
</evidence>
<name>A0ABY8JU94_9ACTN</name>
<dbReference type="Proteomes" id="UP001216440">
    <property type="component" value="Chromosome"/>
</dbReference>